<evidence type="ECO:0000313" key="3">
    <source>
        <dbReference type="Proteomes" id="UP000092420"/>
    </source>
</evidence>
<comment type="caution">
    <text evidence="2">The sequence shown here is derived from an EMBL/GenBank/DDBJ whole genome shotgun (WGS) entry which is preliminary data.</text>
</comment>
<organism evidence="2">
    <name type="scientific">Candidatus Methanofastidiosum methylothiophilum</name>
    <dbReference type="NCBI Taxonomy" id="1705564"/>
    <lineage>
        <taxon>Archaea</taxon>
        <taxon>Methanobacteriati</taxon>
        <taxon>Methanobacteriota</taxon>
        <taxon>Stenosarchaea group</taxon>
        <taxon>Candidatus Methanofastidiosia</taxon>
        <taxon>Candidatus Methanofastidiosales</taxon>
        <taxon>Candidatus Methanofastidiosaceae</taxon>
        <taxon>Candidatus Methanofastidiosum</taxon>
    </lineage>
</organism>
<dbReference type="AlphaFoldDB" id="A0A150JEG8"/>
<reference evidence="2 3" key="1">
    <citation type="journal article" date="2016" name="ISME J.">
        <title>Chasing the elusive Euryarchaeota class WSA2: genomes reveal a uniquely fastidious methyl-reducing methanogen.</title>
        <authorList>
            <person name="Nobu M.K."/>
            <person name="Narihiro T."/>
            <person name="Kuroda K."/>
            <person name="Mei R."/>
            <person name="Liu W.T."/>
        </authorList>
    </citation>
    <scope>NUCLEOTIDE SEQUENCE [LARGE SCALE GENOMIC DNA]</scope>
    <source>
        <strain evidence="1">ADurb1013_Bin02101</strain>
        <strain evidence="2">ADurb1213_Bin02801</strain>
    </source>
</reference>
<evidence type="ECO:0000313" key="2">
    <source>
        <dbReference type="EMBL" id="KYC55555.1"/>
    </source>
</evidence>
<dbReference type="Proteomes" id="UP000092420">
    <property type="component" value="Unassembled WGS sequence"/>
</dbReference>
<dbReference type="EMBL" id="LNJE01000049">
    <property type="protein sequence ID" value="KYC55555.1"/>
    <property type="molecule type" value="Genomic_DNA"/>
</dbReference>
<protein>
    <submittedName>
        <fullName evidence="2">Uncharacterized protein</fullName>
    </submittedName>
</protein>
<accession>A0A150JEG8</accession>
<evidence type="ECO:0000313" key="1">
    <source>
        <dbReference type="EMBL" id="KYC51823.1"/>
    </source>
</evidence>
<accession>A0A150J3L7</accession>
<name>A0A150JEG8_9EURY</name>
<proteinExistence type="predicted"/>
<gene>
    <name evidence="1" type="ORF">AN188_01630</name>
    <name evidence="2" type="ORF">APG09_01612</name>
</gene>
<dbReference type="EMBL" id="LNJB01000066">
    <property type="protein sequence ID" value="KYC51823.1"/>
    <property type="molecule type" value="Genomic_DNA"/>
</dbReference>
<sequence length="35" mass="3994">MNTKENSNIDTIKDIATITYTKVYEGAPEVFRCNL</sequence>